<name>A0A316W9I7_9BASI</name>
<proteinExistence type="predicted"/>
<dbReference type="OrthoDB" id="9971601at2759"/>
<evidence type="ECO:0000313" key="2">
    <source>
        <dbReference type="Proteomes" id="UP000245783"/>
    </source>
</evidence>
<gene>
    <name evidence="1" type="ORF">IE81DRAFT_321502</name>
</gene>
<reference evidence="1 2" key="1">
    <citation type="journal article" date="2018" name="Mol. Biol. Evol.">
        <title>Broad Genomic Sampling Reveals a Smut Pathogenic Ancestry of the Fungal Clade Ustilaginomycotina.</title>
        <authorList>
            <person name="Kijpornyongpan T."/>
            <person name="Mondo S.J."/>
            <person name="Barry K."/>
            <person name="Sandor L."/>
            <person name="Lee J."/>
            <person name="Lipzen A."/>
            <person name="Pangilinan J."/>
            <person name="LaButti K."/>
            <person name="Hainaut M."/>
            <person name="Henrissat B."/>
            <person name="Grigoriev I.V."/>
            <person name="Spatafora J.W."/>
            <person name="Aime M.C."/>
        </authorList>
    </citation>
    <scope>NUCLEOTIDE SEQUENCE [LARGE SCALE GENOMIC DNA]</scope>
    <source>
        <strain evidence="1 2">MCA 4658</strain>
    </source>
</reference>
<dbReference type="Proteomes" id="UP000245783">
    <property type="component" value="Unassembled WGS sequence"/>
</dbReference>
<organism evidence="1 2">
    <name type="scientific">Ceraceosorus guamensis</name>
    <dbReference type="NCBI Taxonomy" id="1522189"/>
    <lineage>
        <taxon>Eukaryota</taxon>
        <taxon>Fungi</taxon>
        <taxon>Dikarya</taxon>
        <taxon>Basidiomycota</taxon>
        <taxon>Ustilaginomycotina</taxon>
        <taxon>Exobasidiomycetes</taxon>
        <taxon>Ceraceosorales</taxon>
        <taxon>Ceraceosoraceae</taxon>
        <taxon>Ceraceosorus</taxon>
    </lineage>
</organism>
<keyword evidence="2" id="KW-1185">Reference proteome</keyword>
<dbReference type="RefSeq" id="XP_025371505.1">
    <property type="nucleotide sequence ID" value="XM_025513360.1"/>
</dbReference>
<dbReference type="PANTHER" id="PTHR36142:SF2">
    <property type="entry name" value="METALLO-HYDROLASE_OXIDOREDUCTASE SUPERFAMILY PROTEIN"/>
    <property type="match status" value="1"/>
</dbReference>
<sequence>MSKIQLPPPGQAHLQRLNGDTAWLLSLPTYDDSAHEHCSQSGIFTLAIDPWLHTAGSTSYHPKFSREVRAVQAVVPSIEALDEQIHELVRLRSTSAARDEASNGLDAVLTAFEFTDHAHPESLANIPARIALFATQNASKHVHDLASRQPVVIPVSSWNQRPSWDEKVDSNLPQNVQLLTIPAREGWHPAWPRLHNALLILWRQRFTSSKDQGSAWKERYLLYSPHGIEETSVPPWLTQIECAGYLTGWDSHRIPLILGDKVQLGLEPALRIISKTRASRLINTHDEPKHAQGLISYLSRIQPLGGLSVDEALRIKRGDPDDQRQEAAQSILRHHLEQKGSEQEDDKTWHPVALALAAGAIIELD</sequence>
<dbReference type="STRING" id="1522189.A0A316W9I7"/>
<dbReference type="AlphaFoldDB" id="A0A316W9I7"/>
<evidence type="ECO:0000313" key="1">
    <source>
        <dbReference type="EMBL" id="PWN44345.1"/>
    </source>
</evidence>
<dbReference type="PANTHER" id="PTHR36142">
    <property type="entry name" value="METALLO-HYDROLASE/OXIDOREDUCTASE SUPERFAMILY PROTEIN"/>
    <property type="match status" value="1"/>
</dbReference>
<dbReference type="GeneID" id="37035230"/>
<accession>A0A316W9I7</accession>
<protein>
    <submittedName>
        <fullName evidence="1">Uncharacterized protein</fullName>
    </submittedName>
</protein>
<dbReference type="InParanoid" id="A0A316W9I7"/>
<dbReference type="EMBL" id="KZ819362">
    <property type="protein sequence ID" value="PWN44345.1"/>
    <property type="molecule type" value="Genomic_DNA"/>
</dbReference>